<dbReference type="Pfam" id="PF20736">
    <property type="entry name" value="Glyco_hydro127M"/>
    <property type="match status" value="1"/>
</dbReference>
<dbReference type="InterPro" id="IPR049046">
    <property type="entry name" value="Beta-AFase-like_GH127_middle"/>
</dbReference>
<dbReference type="InterPro" id="IPR008928">
    <property type="entry name" value="6-hairpin_glycosidase_sf"/>
</dbReference>
<dbReference type="Pfam" id="PF07944">
    <property type="entry name" value="Beta-AFase-like_GH127_cat"/>
    <property type="match status" value="1"/>
</dbReference>
<proteinExistence type="predicted"/>
<evidence type="ECO:0008006" key="6">
    <source>
        <dbReference type="Google" id="ProtNLM"/>
    </source>
</evidence>
<reference evidence="4 5" key="1">
    <citation type="journal article" date="2015" name="Genome Announc.">
        <title>Expanding the biotechnology potential of lactobacilli through comparative genomics of 213 strains and associated genera.</title>
        <authorList>
            <person name="Sun Z."/>
            <person name="Harris H.M."/>
            <person name="McCann A."/>
            <person name="Guo C."/>
            <person name="Argimon S."/>
            <person name="Zhang W."/>
            <person name="Yang X."/>
            <person name="Jeffery I.B."/>
            <person name="Cooney J.C."/>
            <person name="Kagawa T.F."/>
            <person name="Liu W."/>
            <person name="Song Y."/>
            <person name="Salvetti E."/>
            <person name="Wrobel A."/>
            <person name="Rasinkangas P."/>
            <person name="Parkhill J."/>
            <person name="Rea M.C."/>
            <person name="O'Sullivan O."/>
            <person name="Ritari J."/>
            <person name="Douillard F.P."/>
            <person name="Paul Ross R."/>
            <person name="Yang R."/>
            <person name="Briner A.E."/>
            <person name="Felis G.E."/>
            <person name="de Vos W.M."/>
            <person name="Barrangou R."/>
            <person name="Klaenhammer T.R."/>
            <person name="Caufield P.W."/>
            <person name="Cui Y."/>
            <person name="Zhang H."/>
            <person name="O'Toole P.W."/>
        </authorList>
    </citation>
    <scope>NUCLEOTIDE SEQUENCE [LARGE SCALE GENOMIC DNA]</scope>
    <source>
        <strain evidence="4 5">DSM 19904</strain>
    </source>
</reference>
<dbReference type="Proteomes" id="UP000051581">
    <property type="component" value="Unassembled WGS sequence"/>
</dbReference>
<evidence type="ECO:0000259" key="3">
    <source>
        <dbReference type="Pfam" id="PF20736"/>
    </source>
</evidence>
<dbReference type="InterPro" id="IPR012878">
    <property type="entry name" value="Beta-AFase-like_GH127_cat"/>
</dbReference>
<evidence type="ECO:0000259" key="1">
    <source>
        <dbReference type="Pfam" id="PF07944"/>
    </source>
</evidence>
<feature type="domain" description="Non-reducing end beta-L-arabinofuranosidase-like GH127 middle" evidence="3">
    <location>
        <begin position="432"/>
        <end position="528"/>
    </location>
</feature>
<dbReference type="InterPro" id="IPR046544">
    <property type="entry name" value="GH146_SB_dom"/>
</dbReference>
<evidence type="ECO:0000313" key="4">
    <source>
        <dbReference type="EMBL" id="KRK89566.1"/>
    </source>
</evidence>
<dbReference type="PANTHER" id="PTHR31151:SF0">
    <property type="entry name" value="PROLINE-TRNA LIGASE (DUF1680)"/>
    <property type="match status" value="1"/>
</dbReference>
<dbReference type="SUPFAM" id="SSF48208">
    <property type="entry name" value="Six-hairpin glycosidases"/>
    <property type="match status" value="1"/>
</dbReference>
<dbReference type="PATRIC" id="fig|1423808.3.peg.1167"/>
<dbReference type="EMBL" id="AZEA01000002">
    <property type="protein sequence ID" value="KRK89566.1"/>
    <property type="molecule type" value="Genomic_DNA"/>
</dbReference>
<dbReference type="OrthoDB" id="9757939at2"/>
<feature type="domain" description="Non-reducing end beta-L-arabinofuranosidase-like GH127 catalytic" evidence="1">
    <location>
        <begin position="10"/>
        <end position="423"/>
    </location>
</feature>
<organism evidence="4 5">
    <name type="scientific">Lentilactobacillus sunkii DSM 19904</name>
    <dbReference type="NCBI Taxonomy" id="1423808"/>
    <lineage>
        <taxon>Bacteria</taxon>
        <taxon>Bacillati</taxon>
        <taxon>Bacillota</taxon>
        <taxon>Bacilli</taxon>
        <taxon>Lactobacillales</taxon>
        <taxon>Lactobacillaceae</taxon>
        <taxon>Lentilactobacillus</taxon>
    </lineage>
</organism>
<feature type="domain" description="Glycoside hydrolase GH146 substrate-binding" evidence="2">
    <location>
        <begin position="679"/>
        <end position="800"/>
    </location>
</feature>
<accession>A0A0R1L116</accession>
<dbReference type="Pfam" id="PF20620">
    <property type="entry name" value="DUF6805"/>
    <property type="match status" value="1"/>
</dbReference>
<name>A0A0R1L116_9LACO</name>
<dbReference type="AlphaFoldDB" id="A0A0R1L116"/>
<evidence type="ECO:0000259" key="2">
    <source>
        <dbReference type="Pfam" id="PF20620"/>
    </source>
</evidence>
<evidence type="ECO:0000313" key="5">
    <source>
        <dbReference type="Proteomes" id="UP000051581"/>
    </source>
</evidence>
<gene>
    <name evidence="4" type="ORF">FD17_GL001155</name>
</gene>
<dbReference type="PANTHER" id="PTHR31151">
    <property type="entry name" value="PROLINE-TRNA LIGASE (DUF1680)"/>
    <property type="match status" value="1"/>
</dbReference>
<dbReference type="GO" id="GO:0005975">
    <property type="term" value="P:carbohydrate metabolic process"/>
    <property type="evidence" value="ECO:0007669"/>
    <property type="project" value="InterPro"/>
</dbReference>
<keyword evidence="5" id="KW-1185">Reference proteome</keyword>
<protein>
    <recommendedName>
        <fullName evidence="6">Acetyl-CoA carboxylase, biotin carboxylase</fullName>
    </recommendedName>
</protein>
<comment type="caution">
    <text evidence="4">The sequence shown here is derived from an EMBL/GenBank/DDBJ whole genome shotgun (WGS) entry which is preliminary data.</text>
</comment>
<dbReference type="RefSeq" id="WP_057823452.1">
    <property type="nucleotide sequence ID" value="NZ_AZEA01000002.1"/>
</dbReference>
<sequence>MKQNVSSQFVTLTDPEILNAQKQTVNYLLALDPQRFLVTFDEVAGVTPAESTGYQGWERSNGLNFRGHFFGHYLSAVSQAVVSVKDNDTRYQLLNKIRTAVNGLQAVQKVYAQKHPESAGYVSAFREIALDEVEGKSVPENQKENVLVPWYNLHKLLAGLLAISTNLQSVDSVLAERALTIAHKFGIYVYNRMLNLKDAKQMLKTEYGGMNDALYKLFELTQDERILTAATYFDETALFKELADGKDFLSGKHANTTIPKLIGALQRYEIFSDHKMADKYLNADEKSSLDMYFKAAVNFWQIVVDHHTYVTGGNSQSEHFHEPDQLFHDAVLEDGATTCETCNTYNMLKLSRELFRVIGDKKYLDYYEQTYTNAILGSQNPKTGMTTYFQPMGAGYTKVFNRPFDEFWCCTGTGIENFTKLGDSYYFISKDTLYLNLYFSNSLQLDAKNLRLNEEVNRKSGQIHMAVSKLRVHDSFEMINLKLRNPGWLDKKAMLFVDGIAQDADESAEFWEIDNVDAGTVIDMKMPMSLGIVSAKDNPRYLAFKYGPFVLAGQLGDYQLDADQPNGILVRTSTHDQGAPAALTTEMDWQTWKHSFADEAIVDVNLSDSLVKVKLPHIKERIIFIPYYQTYHNRYGIYFQWQQAGSEEAKEHEQQLQMIKEYRMKTVAELDNFDNNNFEFDKHLKQSHSEADNAKGRRFRIAHSDGWFSYQFPLAKAKQDVALTLTLNIEDAGRSIVVRFDESPRFDQVLTVDKTHKADEKGFYQETMPVPESLINNKLTIKLSFEGAGGDSARLFGIRLFNR</sequence>